<organism evidence="9">
    <name type="scientific">Clastoptera arizonana</name>
    <name type="common">Arizona spittle bug</name>
    <dbReference type="NCBI Taxonomy" id="38151"/>
    <lineage>
        <taxon>Eukaryota</taxon>
        <taxon>Metazoa</taxon>
        <taxon>Ecdysozoa</taxon>
        <taxon>Arthropoda</taxon>
        <taxon>Hexapoda</taxon>
        <taxon>Insecta</taxon>
        <taxon>Pterygota</taxon>
        <taxon>Neoptera</taxon>
        <taxon>Paraneoptera</taxon>
        <taxon>Hemiptera</taxon>
        <taxon>Auchenorrhyncha</taxon>
        <taxon>Cercopoidea</taxon>
        <taxon>Clastopteridae</taxon>
        <taxon>Clastoptera</taxon>
    </lineage>
</organism>
<feature type="binding site" evidence="6">
    <location>
        <position position="616"/>
    </location>
    <ligand>
        <name>Zn(2+)</name>
        <dbReference type="ChEBI" id="CHEBI:29105"/>
        <label>1</label>
    </ligand>
</feature>
<keyword evidence="3 6" id="KW-0479">Metal-binding</keyword>
<feature type="binding site" evidence="6">
    <location>
        <position position="473"/>
    </location>
    <ligand>
        <name>Zn(2+)</name>
        <dbReference type="ChEBI" id="CHEBI:29105"/>
        <label>1</label>
    </ligand>
</feature>
<keyword evidence="4 7" id="KW-0378">Hydrolase</keyword>
<dbReference type="Gene3D" id="1.10.1300.10">
    <property type="entry name" value="3'5'-cyclic nucleotide phosphodiesterase, catalytic domain"/>
    <property type="match status" value="1"/>
</dbReference>
<evidence type="ECO:0000256" key="5">
    <source>
        <dbReference type="PIRSR" id="PIRSR623088-1"/>
    </source>
</evidence>
<feature type="binding site" evidence="6">
    <location>
        <position position="508"/>
    </location>
    <ligand>
        <name>Zn(2+)</name>
        <dbReference type="ChEBI" id="CHEBI:29105"/>
        <label>1</label>
    </ligand>
</feature>
<name>A0A1B6DNN4_9HEMI</name>
<evidence type="ECO:0000256" key="7">
    <source>
        <dbReference type="RuleBase" id="RU363067"/>
    </source>
</evidence>
<dbReference type="GO" id="GO:0004114">
    <property type="term" value="F:3',5'-cyclic-nucleotide phosphodiesterase activity"/>
    <property type="evidence" value="ECO:0007669"/>
    <property type="project" value="InterPro"/>
</dbReference>
<evidence type="ECO:0000256" key="2">
    <source>
        <dbReference type="ARBA" id="ARBA00022535"/>
    </source>
</evidence>
<dbReference type="SUPFAM" id="SSF109604">
    <property type="entry name" value="HD-domain/PDEase-like"/>
    <property type="match status" value="1"/>
</dbReference>
<evidence type="ECO:0000256" key="6">
    <source>
        <dbReference type="PIRSR" id="PIRSR623088-3"/>
    </source>
</evidence>
<evidence type="ECO:0000256" key="4">
    <source>
        <dbReference type="ARBA" id="ARBA00022801"/>
    </source>
</evidence>
<evidence type="ECO:0000259" key="8">
    <source>
        <dbReference type="PROSITE" id="PS51845"/>
    </source>
</evidence>
<gene>
    <name evidence="9" type="ORF">g.13234</name>
</gene>
<dbReference type="Pfam" id="PF01590">
    <property type="entry name" value="GAF"/>
    <property type="match status" value="1"/>
</dbReference>
<feature type="binding site" evidence="6">
    <location>
        <position position="507"/>
    </location>
    <ligand>
        <name>Zn(2+)</name>
        <dbReference type="ChEBI" id="CHEBI:29105"/>
        <label>1</label>
    </ligand>
</feature>
<sequence length="724" mass="83340">AKLWTYSRVASSKAIAPYVKTVRMGMPESGEDTFVIGDDVWKADVFQLLQTSSLSQTELHQSLLETTEKLRTITESDLGMVYLVDSVQNELFRLIDVNGKVELEEHWPVGRGSILAAYAAHSKEYILTDNVYGNVKYPKALDLNDVFIHSAVTVPVMSNDKEVKVVLEFARSNKKDVYTKDDVDVIVAVTASMGQAIYENEQCLAKLKRTSIIKHVVATVAKHTPSYETALAEIMLLVRFIMDAEKVAFFIIHVEGEFMYMDFYEETVKSKIIAIQRRVKLPEEDVVIRRTVNEKQVVNIKDKKQELPKNNIKYSGPPITASLCLPIIRHGEVAGVLQLINKNDGAYFNERDELMVQNFSVYLEFALNLITMDRSVEKVNSELAISQELLDYHFEPCDHDKKEIVKELGDPPDNFMTYAWFPKAEDLDKLGQLTLLMFEQTLGTLFMQNNNVTRFVLIVKKSYRQLPFHNYQHVLIATNTMANVIQRNKQIFTHLEKIALMIASICHDVDHRGYTNEYFKKVDHSLSRAYEDSYLENHHFDLTKVIMEHCKMCKYLSEEDYAKLLTDIKACIVSTDLDKFDTNRVKLIEKLKNKTFSWTNDECRALIKSLLMVGSDISYMTKPYFVVKSISEALYDELHNQGDLEKKMGMVPAPELNRDLKDKIPEYEVNFLNSVALPCFHLISQLVPNTTELFESCSFNREQWTEVLRSKNEDVWFPDEAFPE</sequence>
<dbReference type="InterPro" id="IPR023174">
    <property type="entry name" value="PDEase_CS"/>
</dbReference>
<dbReference type="PROSITE" id="PS51845">
    <property type="entry name" value="PDEASE_I_2"/>
    <property type="match status" value="1"/>
</dbReference>
<dbReference type="Gene3D" id="3.30.450.40">
    <property type="match status" value="2"/>
</dbReference>
<dbReference type="SMART" id="SM00065">
    <property type="entry name" value="GAF"/>
    <property type="match status" value="2"/>
</dbReference>
<feature type="active site" description="Proton donor" evidence="5">
    <location>
        <position position="469"/>
    </location>
</feature>
<dbReference type="GO" id="GO:0046872">
    <property type="term" value="F:metal ion binding"/>
    <property type="evidence" value="ECO:0007669"/>
    <property type="project" value="UniProtKB-KW"/>
</dbReference>
<dbReference type="PRINTS" id="PR00387">
    <property type="entry name" value="PDIESTERASE1"/>
</dbReference>
<evidence type="ECO:0000313" key="9">
    <source>
        <dbReference type="EMBL" id="JAS27281.1"/>
    </source>
</evidence>
<dbReference type="PROSITE" id="PS00126">
    <property type="entry name" value="PDEASE_I_1"/>
    <property type="match status" value="1"/>
</dbReference>
<dbReference type="AlphaFoldDB" id="A0A1B6DNN4"/>
<dbReference type="InterPro" id="IPR002073">
    <property type="entry name" value="PDEase_catalytic_dom"/>
</dbReference>
<comment type="cofactor">
    <cofactor evidence="7">
        <name>a divalent metal cation</name>
        <dbReference type="ChEBI" id="CHEBI:60240"/>
    </cofactor>
    <text evidence="7">Binds 2 divalent metal cations per subunit. Site 1 may preferentially bind zinc ions, while site 2 has a preference for magnesium and/or manganese ions.</text>
</comment>
<dbReference type="PANTHER" id="PTHR11347">
    <property type="entry name" value="CYCLIC NUCLEOTIDE PHOSPHODIESTERASE"/>
    <property type="match status" value="1"/>
</dbReference>
<dbReference type="Pfam" id="PF00233">
    <property type="entry name" value="PDEase_I"/>
    <property type="match status" value="1"/>
</dbReference>
<dbReference type="InterPro" id="IPR003018">
    <property type="entry name" value="GAF"/>
</dbReference>
<dbReference type="InterPro" id="IPR036971">
    <property type="entry name" value="PDEase_catalytic_dom_sf"/>
</dbReference>
<feature type="non-terminal residue" evidence="9">
    <location>
        <position position="1"/>
    </location>
</feature>
<accession>A0A1B6DNN4</accession>
<dbReference type="GO" id="GO:0007165">
    <property type="term" value="P:signal transduction"/>
    <property type="evidence" value="ECO:0007669"/>
    <property type="project" value="InterPro"/>
</dbReference>
<dbReference type="InterPro" id="IPR029016">
    <property type="entry name" value="GAF-like_dom_sf"/>
</dbReference>
<feature type="non-terminal residue" evidence="9">
    <location>
        <position position="724"/>
    </location>
</feature>
<evidence type="ECO:0000256" key="1">
    <source>
        <dbReference type="ARBA" id="ARBA00007648"/>
    </source>
</evidence>
<dbReference type="SUPFAM" id="SSF55781">
    <property type="entry name" value="GAF domain-like"/>
    <property type="match status" value="2"/>
</dbReference>
<protein>
    <recommendedName>
        <fullName evidence="7">Phosphodiesterase</fullName>
        <ecNumber evidence="7">3.1.4.-</ecNumber>
    </recommendedName>
</protein>
<proteinExistence type="inferred from homology"/>
<dbReference type="InterPro" id="IPR023088">
    <property type="entry name" value="PDEase"/>
</dbReference>
<feature type="binding site" evidence="6">
    <location>
        <position position="508"/>
    </location>
    <ligand>
        <name>Zn(2+)</name>
        <dbReference type="ChEBI" id="CHEBI:29105"/>
        <label>2</label>
    </ligand>
</feature>
<dbReference type="CDD" id="cd00077">
    <property type="entry name" value="HDc"/>
    <property type="match status" value="1"/>
</dbReference>
<comment type="similarity">
    <text evidence="1 7">Belongs to the cyclic nucleotide phosphodiesterase family.</text>
</comment>
<dbReference type="EC" id="3.1.4.-" evidence="7"/>
<feature type="domain" description="PDEase" evidence="8">
    <location>
        <begin position="378"/>
        <end position="711"/>
    </location>
</feature>
<evidence type="ECO:0000256" key="3">
    <source>
        <dbReference type="ARBA" id="ARBA00022723"/>
    </source>
</evidence>
<dbReference type="Pfam" id="PF13185">
    <property type="entry name" value="GAF_2"/>
    <property type="match status" value="1"/>
</dbReference>
<keyword evidence="2" id="KW-0140">cGMP</keyword>
<reference evidence="9" key="1">
    <citation type="submission" date="2015-12" db="EMBL/GenBank/DDBJ databases">
        <title>De novo transcriptome assembly of four potential Pierce s Disease insect vectors from Arizona vineyards.</title>
        <authorList>
            <person name="Tassone E.E."/>
        </authorList>
    </citation>
    <scope>NUCLEOTIDE SEQUENCE</scope>
</reference>
<dbReference type="InterPro" id="IPR003607">
    <property type="entry name" value="HD/PDEase_dom"/>
</dbReference>
<dbReference type="EMBL" id="GEDC01010017">
    <property type="protein sequence ID" value="JAS27281.1"/>
    <property type="molecule type" value="Transcribed_RNA"/>
</dbReference>